<dbReference type="PANTHER" id="PTHR28580">
    <property type="entry name" value="GENERAL TRANSCRIPTION FACTOR IIH SUBUNIT 5"/>
    <property type="match status" value="1"/>
</dbReference>
<reference evidence="9" key="1">
    <citation type="journal article" date="2013" name="Genetics">
        <title>The draft genome and transcriptome of Panagrellus redivivus are shaped by the harsh demands of a free-living lifestyle.</title>
        <authorList>
            <person name="Srinivasan J."/>
            <person name="Dillman A.R."/>
            <person name="Macchietto M.G."/>
            <person name="Heikkinen L."/>
            <person name="Lakso M."/>
            <person name="Fracchia K.M."/>
            <person name="Antoshechkin I."/>
            <person name="Mortazavi A."/>
            <person name="Wong G."/>
            <person name="Sternberg P.W."/>
        </authorList>
    </citation>
    <scope>NUCLEOTIDE SEQUENCE [LARGE SCALE GENOMIC DNA]</scope>
    <source>
        <strain evidence="9">MT8872</strain>
    </source>
</reference>
<dbReference type="SMART" id="SM01395">
    <property type="entry name" value="Tbf5"/>
    <property type="match status" value="1"/>
</dbReference>
<comment type="similarity">
    <text evidence="2 8">Belongs to the TFB5 family.</text>
</comment>
<evidence type="ECO:0000313" key="10">
    <source>
        <dbReference type="WBParaSite" id="Pan_g19380.t2"/>
    </source>
</evidence>
<keyword evidence="4 8" id="KW-0805">Transcription regulation</keyword>
<dbReference type="PANTHER" id="PTHR28580:SF1">
    <property type="entry name" value="GENERAL TRANSCRIPTION FACTOR IIH SUBUNIT 5"/>
    <property type="match status" value="1"/>
</dbReference>
<keyword evidence="6 8" id="KW-0234">DNA repair</keyword>
<comment type="function">
    <text evidence="8">In NER, TFIIH acts by opening DNA around the lesion to allow the excision of the damaged oligonucleotide and its replacement by a new DNA fragment. In transcription, TFIIH has an essential role in transcription initiation. When the pre-initiation complex (PIC) has been established, TFIIH is required for promoter opening and promoter escape.</text>
</comment>
<evidence type="ECO:0000256" key="6">
    <source>
        <dbReference type="ARBA" id="ARBA00023204"/>
    </source>
</evidence>
<dbReference type="GO" id="GO:0005675">
    <property type="term" value="C:transcription factor TFIIH holo complex"/>
    <property type="evidence" value="ECO:0007669"/>
    <property type="project" value="TreeGrafter"/>
</dbReference>
<evidence type="ECO:0000256" key="1">
    <source>
        <dbReference type="ARBA" id="ARBA00004123"/>
    </source>
</evidence>
<keyword evidence="3 8" id="KW-0227">DNA damage</keyword>
<keyword evidence="7 8" id="KW-0539">Nucleus</keyword>
<dbReference type="AlphaFoldDB" id="A0A7E4VD23"/>
<dbReference type="Gene3D" id="3.30.70.1220">
    <property type="entry name" value="TFB5-like"/>
    <property type="match status" value="1"/>
</dbReference>
<protein>
    <recommendedName>
        <fullName evidence="8">General transcription and DNA repair factor IIH subunit TFB5</fullName>
    </recommendedName>
</protein>
<keyword evidence="5 8" id="KW-0804">Transcription</keyword>
<sequence length="105" mass="12185">MTSLVNDHFRWLSSLLEASHRSPCLTSTKSLSDQLHCQKGIYVTCDSSMRELIKYLDANRTLGCTFVIEELDDTHLFLDAKKIPDLEKILEQRREELCPDINERD</sequence>
<comment type="subcellular location">
    <subcellularLocation>
        <location evidence="1 8">Nucleus</location>
    </subcellularLocation>
</comment>
<dbReference type="InterPro" id="IPR009400">
    <property type="entry name" value="TFIIH_TTDA/Tfb5"/>
</dbReference>
<organism evidence="9 10">
    <name type="scientific">Panagrellus redivivus</name>
    <name type="common">Microworm</name>
    <dbReference type="NCBI Taxonomy" id="6233"/>
    <lineage>
        <taxon>Eukaryota</taxon>
        <taxon>Metazoa</taxon>
        <taxon>Ecdysozoa</taxon>
        <taxon>Nematoda</taxon>
        <taxon>Chromadorea</taxon>
        <taxon>Rhabditida</taxon>
        <taxon>Tylenchina</taxon>
        <taxon>Panagrolaimomorpha</taxon>
        <taxon>Panagrolaimoidea</taxon>
        <taxon>Panagrolaimidae</taxon>
        <taxon>Panagrellus</taxon>
    </lineage>
</organism>
<dbReference type="GO" id="GO:0006367">
    <property type="term" value="P:transcription initiation at RNA polymerase II promoter"/>
    <property type="evidence" value="ECO:0007669"/>
    <property type="project" value="UniProtKB-UniRule"/>
</dbReference>
<evidence type="ECO:0000256" key="4">
    <source>
        <dbReference type="ARBA" id="ARBA00023015"/>
    </source>
</evidence>
<proteinExistence type="inferred from homology"/>
<evidence type="ECO:0000313" key="9">
    <source>
        <dbReference type="Proteomes" id="UP000492821"/>
    </source>
</evidence>
<keyword evidence="9" id="KW-1185">Reference proteome</keyword>
<dbReference type="Pfam" id="PF06331">
    <property type="entry name" value="Tfb5"/>
    <property type="match status" value="1"/>
</dbReference>
<evidence type="ECO:0000256" key="5">
    <source>
        <dbReference type="ARBA" id="ARBA00023163"/>
    </source>
</evidence>
<reference evidence="10" key="2">
    <citation type="submission" date="2020-10" db="UniProtKB">
        <authorList>
            <consortium name="WormBaseParasite"/>
        </authorList>
    </citation>
    <scope>IDENTIFICATION</scope>
</reference>
<evidence type="ECO:0000256" key="3">
    <source>
        <dbReference type="ARBA" id="ARBA00022763"/>
    </source>
</evidence>
<dbReference type="Proteomes" id="UP000492821">
    <property type="component" value="Unassembled WGS sequence"/>
</dbReference>
<name>A0A7E4VD23_PANRE</name>
<evidence type="ECO:0000256" key="7">
    <source>
        <dbReference type="ARBA" id="ARBA00023242"/>
    </source>
</evidence>
<evidence type="ECO:0000256" key="8">
    <source>
        <dbReference type="RuleBase" id="RU368032"/>
    </source>
</evidence>
<dbReference type="WBParaSite" id="Pan_g19380.t2">
    <property type="protein sequence ID" value="Pan_g19380.t2"/>
    <property type="gene ID" value="Pan_g19380"/>
</dbReference>
<comment type="subunit">
    <text evidence="8">Component of the 7-subunit TFIIH core complex.</text>
</comment>
<evidence type="ECO:0000256" key="2">
    <source>
        <dbReference type="ARBA" id="ARBA00007470"/>
    </source>
</evidence>
<dbReference type="GO" id="GO:0006294">
    <property type="term" value="P:nucleotide-excision repair, preincision complex assembly"/>
    <property type="evidence" value="ECO:0007669"/>
    <property type="project" value="TreeGrafter"/>
</dbReference>
<dbReference type="SUPFAM" id="SSF142897">
    <property type="entry name" value="TFB5-like"/>
    <property type="match status" value="1"/>
</dbReference>
<dbReference type="InterPro" id="IPR035935">
    <property type="entry name" value="TFB5-like_sf"/>
</dbReference>
<accession>A0A7E4VD23</accession>
<dbReference type="GO" id="GO:0000439">
    <property type="term" value="C:transcription factor TFIIH core complex"/>
    <property type="evidence" value="ECO:0007669"/>
    <property type="project" value="UniProtKB-UniRule"/>
</dbReference>